<dbReference type="EMBL" id="JAIWYP010000015">
    <property type="protein sequence ID" value="KAH3704827.1"/>
    <property type="molecule type" value="Genomic_DNA"/>
</dbReference>
<evidence type="ECO:0000256" key="1">
    <source>
        <dbReference type="SAM" id="Phobius"/>
    </source>
</evidence>
<keyword evidence="1" id="KW-1133">Transmembrane helix</keyword>
<accession>A0A9D3YPU5</accession>
<reference evidence="2" key="1">
    <citation type="journal article" date="2019" name="bioRxiv">
        <title>The Genome of the Zebra Mussel, Dreissena polymorpha: A Resource for Invasive Species Research.</title>
        <authorList>
            <person name="McCartney M.A."/>
            <person name="Auch B."/>
            <person name="Kono T."/>
            <person name="Mallez S."/>
            <person name="Zhang Y."/>
            <person name="Obille A."/>
            <person name="Becker A."/>
            <person name="Abrahante J.E."/>
            <person name="Garbe J."/>
            <person name="Badalamenti J.P."/>
            <person name="Herman A."/>
            <person name="Mangelson H."/>
            <person name="Liachko I."/>
            <person name="Sullivan S."/>
            <person name="Sone E.D."/>
            <person name="Koren S."/>
            <person name="Silverstein K.A.T."/>
            <person name="Beckman K.B."/>
            <person name="Gohl D.M."/>
        </authorList>
    </citation>
    <scope>NUCLEOTIDE SEQUENCE</scope>
    <source>
        <strain evidence="2">Duluth1</strain>
        <tissue evidence="2">Whole animal</tissue>
    </source>
</reference>
<protein>
    <submittedName>
        <fullName evidence="2">Uncharacterized protein</fullName>
    </submittedName>
</protein>
<dbReference type="Proteomes" id="UP000828390">
    <property type="component" value="Unassembled WGS sequence"/>
</dbReference>
<keyword evidence="3" id="KW-1185">Reference proteome</keyword>
<reference evidence="2" key="2">
    <citation type="submission" date="2020-11" db="EMBL/GenBank/DDBJ databases">
        <authorList>
            <person name="McCartney M.A."/>
            <person name="Auch B."/>
            <person name="Kono T."/>
            <person name="Mallez S."/>
            <person name="Becker A."/>
            <person name="Gohl D.M."/>
            <person name="Silverstein K.A.T."/>
            <person name="Koren S."/>
            <person name="Bechman K.B."/>
            <person name="Herman A."/>
            <person name="Abrahante J.E."/>
            <person name="Garbe J."/>
        </authorList>
    </citation>
    <scope>NUCLEOTIDE SEQUENCE</scope>
    <source>
        <strain evidence="2">Duluth1</strain>
        <tissue evidence="2">Whole animal</tissue>
    </source>
</reference>
<sequence length="57" mass="6229">MPDKTQIVSYEVIGLSGLNVLFCILALALNSWLEYGSSSMGLWKLCNENECASSDDV</sequence>
<comment type="caution">
    <text evidence="2">The sequence shown here is derived from an EMBL/GenBank/DDBJ whole genome shotgun (WGS) entry which is preliminary data.</text>
</comment>
<keyword evidence="1" id="KW-0812">Transmembrane</keyword>
<gene>
    <name evidence="2" type="ORF">DPMN_079888</name>
</gene>
<evidence type="ECO:0000313" key="2">
    <source>
        <dbReference type="EMBL" id="KAH3704827.1"/>
    </source>
</evidence>
<organism evidence="2 3">
    <name type="scientific">Dreissena polymorpha</name>
    <name type="common">Zebra mussel</name>
    <name type="synonym">Mytilus polymorpha</name>
    <dbReference type="NCBI Taxonomy" id="45954"/>
    <lineage>
        <taxon>Eukaryota</taxon>
        <taxon>Metazoa</taxon>
        <taxon>Spiralia</taxon>
        <taxon>Lophotrochozoa</taxon>
        <taxon>Mollusca</taxon>
        <taxon>Bivalvia</taxon>
        <taxon>Autobranchia</taxon>
        <taxon>Heteroconchia</taxon>
        <taxon>Euheterodonta</taxon>
        <taxon>Imparidentia</taxon>
        <taxon>Neoheterodontei</taxon>
        <taxon>Myida</taxon>
        <taxon>Dreissenoidea</taxon>
        <taxon>Dreissenidae</taxon>
        <taxon>Dreissena</taxon>
    </lineage>
</organism>
<name>A0A9D3YPU5_DREPO</name>
<keyword evidence="1" id="KW-0472">Membrane</keyword>
<evidence type="ECO:0000313" key="3">
    <source>
        <dbReference type="Proteomes" id="UP000828390"/>
    </source>
</evidence>
<feature type="transmembrane region" description="Helical" evidence="1">
    <location>
        <begin position="12"/>
        <end position="33"/>
    </location>
</feature>
<proteinExistence type="predicted"/>
<dbReference type="AlphaFoldDB" id="A0A9D3YPU5"/>